<gene>
    <name evidence="1" type="ORF">EVOR1521_LOCUS3185</name>
</gene>
<accession>A0AA36HQC0</accession>
<evidence type="ECO:0000313" key="2">
    <source>
        <dbReference type="Proteomes" id="UP001178507"/>
    </source>
</evidence>
<name>A0AA36HQC0_9DINO</name>
<protein>
    <submittedName>
        <fullName evidence="1">Uncharacterized protein</fullName>
    </submittedName>
</protein>
<organism evidence="1 2">
    <name type="scientific">Effrenium voratum</name>
    <dbReference type="NCBI Taxonomy" id="2562239"/>
    <lineage>
        <taxon>Eukaryota</taxon>
        <taxon>Sar</taxon>
        <taxon>Alveolata</taxon>
        <taxon>Dinophyceae</taxon>
        <taxon>Suessiales</taxon>
        <taxon>Symbiodiniaceae</taxon>
        <taxon>Effrenium</taxon>
    </lineage>
</organism>
<evidence type="ECO:0000313" key="1">
    <source>
        <dbReference type="EMBL" id="CAJ1373343.1"/>
    </source>
</evidence>
<dbReference type="AlphaFoldDB" id="A0AA36HQC0"/>
<dbReference type="EMBL" id="CAUJNA010000189">
    <property type="protein sequence ID" value="CAJ1373343.1"/>
    <property type="molecule type" value="Genomic_DNA"/>
</dbReference>
<comment type="caution">
    <text evidence="1">The sequence shown here is derived from an EMBL/GenBank/DDBJ whole genome shotgun (WGS) entry which is preliminary data.</text>
</comment>
<dbReference type="Proteomes" id="UP001178507">
    <property type="component" value="Unassembled WGS sequence"/>
</dbReference>
<keyword evidence="2" id="KW-1185">Reference proteome</keyword>
<proteinExistence type="predicted"/>
<sequence length="188" mass="20262">MFAWWLALPVLARAQNDDDVGGFCPDGSCINCNYCDGSCFSTCSCNTELNTCCCQAPPGYYARGYEKIPCPGGTYQDSTGKTSCKLCSTDATELFDVNYRGAVDLVACEEAKCSSRCGNSTDCEVQCVSSVFVETAMMSHPENITFCSGLEQPVDPQGCSWQSTPSSAPGWHMEVFALTLWLALCCAQ</sequence>
<reference evidence="1" key="1">
    <citation type="submission" date="2023-08" db="EMBL/GenBank/DDBJ databases">
        <authorList>
            <person name="Chen Y."/>
            <person name="Shah S."/>
            <person name="Dougan E. K."/>
            <person name="Thang M."/>
            <person name="Chan C."/>
        </authorList>
    </citation>
    <scope>NUCLEOTIDE SEQUENCE</scope>
</reference>